<organism evidence="1">
    <name type="scientific">Cyanidium sp. THAL103</name>
    <dbReference type="NCBI Taxonomy" id="3027999"/>
    <lineage>
        <taxon>Eukaryota</taxon>
        <taxon>Rhodophyta</taxon>
        <taxon>Bangiophyceae</taxon>
        <taxon>Cyanidiales</taxon>
        <taxon>Cyanidiaceae</taxon>
        <taxon>Cyanidium</taxon>
    </lineage>
</organism>
<dbReference type="AlphaFoldDB" id="A0A9Y1MYH8"/>
<dbReference type="EMBL" id="OP616817">
    <property type="protein sequence ID" value="WDB00045.1"/>
    <property type="molecule type" value="Genomic_DNA"/>
</dbReference>
<sequence>MNIKISYPYNTIDIDKIIILSSGKILSKINSYSLINNTDYLLFIDLYKNELKLKLIYTTLQVMTEILIKLIKNQNDYINLNQNNIKKIITQKIIIRSVIKIIVQQYKLTYYKVKQIIKNQNNNDSLALNKLIYLKIYSSVNLLAHLLSKENKVSITKISILVENLIINLVNYIAYSLIEYELCNVSYKNIKNKFNKKWIQSEQDLNKIKNYIFLNMSKSYLLKKLHIYKPGKEYIWIIKKHGLDQINITLTRYEKKGNMKCINYLEFINLLVPVIKQNIIFVNEYLNLYVIKNLKKLNIKTLQRIIKLDKLKSLT</sequence>
<evidence type="ECO:0000313" key="1">
    <source>
        <dbReference type="EMBL" id="WDB00045.1"/>
    </source>
</evidence>
<name>A0A9Y1MYH8_9RHOD</name>
<proteinExistence type="predicted"/>
<keyword evidence="1" id="KW-0934">Plastid</keyword>
<reference evidence="1" key="1">
    <citation type="journal article" date="2023" name="J. Phycol.">
        <title>Revised classification of the Cyanidiophyceae based on plastid genome data with descriptions of the Cavernulicolales ord. nov. and Galdieriales ord. nov. (Rhodophyta).</title>
        <authorList>
            <person name="Park S.I."/>
            <person name="Cho C.H."/>
            <person name="Ciniglia C."/>
            <person name="Huang T.Y."/>
            <person name="Liu S.L."/>
            <person name="Bustamante D.E."/>
            <person name="Calderon M.S."/>
            <person name="Mansilla A."/>
            <person name="McDermott T."/>
            <person name="Andersen R.A."/>
            <person name="Yoon H.S."/>
        </authorList>
    </citation>
    <scope>NUCLEOTIDE SEQUENCE</scope>
</reference>
<protein>
    <submittedName>
        <fullName evidence="1">Uncharacterized protein</fullName>
    </submittedName>
</protein>
<accession>A0A9Y1MYH8</accession>
<geneLocation type="plastid" evidence="1"/>
<gene>
    <name evidence="1" type="primary">ycf55</name>
    <name evidence="1" type="ORF">CspTHAL103_120</name>
</gene>